<feature type="domain" description="Leucine-rich repeat-containing N-terminal plant-type" evidence="11">
    <location>
        <begin position="23"/>
        <end position="63"/>
    </location>
</feature>
<dbReference type="InterPro" id="IPR032675">
    <property type="entry name" value="LRR_dom_sf"/>
</dbReference>
<dbReference type="Pfam" id="PF00560">
    <property type="entry name" value="LRR_1"/>
    <property type="match status" value="1"/>
</dbReference>
<keyword evidence="6" id="KW-1133">Transmembrane helix</keyword>
<name>A0ABM3HBL7_9MYRT</name>
<dbReference type="GeneID" id="125314831"/>
<dbReference type="InterPro" id="IPR046956">
    <property type="entry name" value="RLP23-like"/>
</dbReference>
<dbReference type="PANTHER" id="PTHR48063:SF35">
    <property type="entry name" value="RECEPTOR-LIKE PROTEIN 12"/>
    <property type="match status" value="1"/>
</dbReference>
<comment type="subcellular location">
    <subcellularLocation>
        <location evidence="1">Membrane</location>
        <topology evidence="1">Single-pass type I membrane protein</topology>
    </subcellularLocation>
</comment>
<dbReference type="Pfam" id="PF08263">
    <property type="entry name" value="LRRNT_2"/>
    <property type="match status" value="1"/>
</dbReference>
<dbReference type="PANTHER" id="PTHR48063">
    <property type="entry name" value="LRR RECEPTOR-LIKE KINASE"/>
    <property type="match status" value="1"/>
</dbReference>
<evidence type="ECO:0000256" key="9">
    <source>
        <dbReference type="ARBA" id="ARBA00023180"/>
    </source>
</evidence>
<keyword evidence="2" id="KW-0433">Leucine-rich repeat</keyword>
<evidence type="ECO:0000259" key="11">
    <source>
        <dbReference type="Pfam" id="PF08263"/>
    </source>
</evidence>
<dbReference type="Gene3D" id="3.80.10.10">
    <property type="entry name" value="Ribonuclease Inhibitor"/>
    <property type="match status" value="1"/>
</dbReference>
<evidence type="ECO:0000256" key="5">
    <source>
        <dbReference type="ARBA" id="ARBA00022737"/>
    </source>
</evidence>
<evidence type="ECO:0000256" key="6">
    <source>
        <dbReference type="ARBA" id="ARBA00022989"/>
    </source>
</evidence>
<keyword evidence="5" id="KW-0677">Repeat</keyword>
<evidence type="ECO:0000313" key="13">
    <source>
        <dbReference type="RefSeq" id="XP_048134014.1"/>
    </source>
</evidence>
<evidence type="ECO:0000313" key="12">
    <source>
        <dbReference type="Proteomes" id="UP000827889"/>
    </source>
</evidence>
<accession>A0ABM3HBL7</accession>
<dbReference type="SUPFAM" id="SSF52058">
    <property type="entry name" value="L domain-like"/>
    <property type="match status" value="1"/>
</dbReference>
<protein>
    <submittedName>
        <fullName evidence="13">Receptor-like protein 9b</fullName>
    </submittedName>
</protein>
<keyword evidence="7" id="KW-0472">Membrane</keyword>
<keyword evidence="3" id="KW-0812">Transmembrane</keyword>
<dbReference type="InterPro" id="IPR001611">
    <property type="entry name" value="Leu-rich_rpt"/>
</dbReference>
<dbReference type="InterPro" id="IPR013210">
    <property type="entry name" value="LRR_N_plant-typ"/>
</dbReference>
<feature type="chain" id="PRO_5046257417" evidence="10">
    <location>
        <begin position="21"/>
        <end position="170"/>
    </location>
</feature>
<dbReference type="RefSeq" id="XP_048134014.1">
    <property type="nucleotide sequence ID" value="XM_048278057.1"/>
</dbReference>
<evidence type="ECO:0000256" key="1">
    <source>
        <dbReference type="ARBA" id="ARBA00004479"/>
    </source>
</evidence>
<keyword evidence="8" id="KW-0675">Receptor</keyword>
<evidence type="ECO:0000256" key="7">
    <source>
        <dbReference type="ARBA" id="ARBA00023136"/>
    </source>
</evidence>
<keyword evidence="4 10" id="KW-0732">Signal</keyword>
<evidence type="ECO:0000256" key="8">
    <source>
        <dbReference type="ARBA" id="ARBA00023170"/>
    </source>
</evidence>
<evidence type="ECO:0000256" key="2">
    <source>
        <dbReference type="ARBA" id="ARBA00022614"/>
    </source>
</evidence>
<keyword evidence="12" id="KW-1185">Reference proteome</keyword>
<sequence>MKKFLLLCLLVLMGSGRSLGCLEEEKNALLKIKAAFNHPNGSSLPYWRGGDDDCCGWEGVVCDNTTSRVTRLYLNNTRDWDLPWNWVIDVSLFLPLGDLQVLDLSGNILSELNGASYLKKLKRLYLSFNNLQRVPSLYKQTSVKTQNLSSIQLEGTRKIEDHALTYKVWF</sequence>
<dbReference type="PROSITE" id="PS51450">
    <property type="entry name" value="LRR"/>
    <property type="match status" value="2"/>
</dbReference>
<evidence type="ECO:0000256" key="3">
    <source>
        <dbReference type="ARBA" id="ARBA00022692"/>
    </source>
</evidence>
<gene>
    <name evidence="13" type="primary">LOC125314831</name>
</gene>
<organism evidence="12 13">
    <name type="scientific">Rhodamnia argentea</name>
    <dbReference type="NCBI Taxonomy" id="178133"/>
    <lineage>
        <taxon>Eukaryota</taxon>
        <taxon>Viridiplantae</taxon>
        <taxon>Streptophyta</taxon>
        <taxon>Embryophyta</taxon>
        <taxon>Tracheophyta</taxon>
        <taxon>Spermatophyta</taxon>
        <taxon>Magnoliopsida</taxon>
        <taxon>eudicotyledons</taxon>
        <taxon>Gunneridae</taxon>
        <taxon>Pentapetalae</taxon>
        <taxon>rosids</taxon>
        <taxon>malvids</taxon>
        <taxon>Myrtales</taxon>
        <taxon>Myrtaceae</taxon>
        <taxon>Myrtoideae</taxon>
        <taxon>Myrteae</taxon>
        <taxon>Australasian group</taxon>
        <taxon>Rhodamnia</taxon>
    </lineage>
</organism>
<proteinExistence type="predicted"/>
<evidence type="ECO:0000256" key="4">
    <source>
        <dbReference type="ARBA" id="ARBA00022729"/>
    </source>
</evidence>
<dbReference type="Proteomes" id="UP000827889">
    <property type="component" value="Chromosome 4"/>
</dbReference>
<feature type="signal peptide" evidence="10">
    <location>
        <begin position="1"/>
        <end position="20"/>
    </location>
</feature>
<evidence type="ECO:0000256" key="10">
    <source>
        <dbReference type="SAM" id="SignalP"/>
    </source>
</evidence>
<reference evidence="13" key="1">
    <citation type="submission" date="2025-08" db="UniProtKB">
        <authorList>
            <consortium name="RefSeq"/>
        </authorList>
    </citation>
    <scope>IDENTIFICATION</scope>
    <source>
        <tissue evidence="13">Leaf</tissue>
    </source>
</reference>
<keyword evidence="9" id="KW-0325">Glycoprotein</keyword>